<gene>
    <name evidence="2" type="ORF">OOU_Y34scaffold00448g31</name>
</gene>
<sequence>MYAEGAGLWGFWPIKHTTKSVKRRANVPGAAQRHSAALRGAAGSGLRLSVLRLKALSQPSSTVYTSPTIPIHLHLQAQSALARNRMPIASNTTAKLASTSSAPKSAEGPSAQSGGSRSKDAAEAAEARGDKPSSSSSSADPETAGIDSLSERDALGRTGGGKPLESSSENAPPPPKVNNSSIPGDGRGKLSKEQKQEVDEHNREFEERHDRASPASKDKVNKSFWSGGGTRKSPGTE</sequence>
<dbReference type="AlphaFoldDB" id="A0AA97P1N3"/>
<evidence type="ECO:0000256" key="1">
    <source>
        <dbReference type="SAM" id="MobiDB-lite"/>
    </source>
</evidence>
<accession>A0AA97P1N3</accession>
<protein>
    <submittedName>
        <fullName evidence="2">Uncharacterized protein</fullName>
    </submittedName>
</protein>
<dbReference type="EMBL" id="JH792996">
    <property type="protein sequence ID" value="ELQ40331.1"/>
    <property type="molecule type" value="Genomic_DNA"/>
</dbReference>
<proteinExistence type="predicted"/>
<evidence type="ECO:0000313" key="2">
    <source>
        <dbReference type="EMBL" id="ELQ40331.1"/>
    </source>
</evidence>
<organism evidence="2">
    <name type="scientific">Pyricularia oryzae (strain Y34)</name>
    <name type="common">Rice blast fungus</name>
    <name type="synonym">Magnaporthe oryzae</name>
    <dbReference type="NCBI Taxonomy" id="1143189"/>
    <lineage>
        <taxon>Eukaryota</taxon>
        <taxon>Fungi</taxon>
        <taxon>Dikarya</taxon>
        <taxon>Ascomycota</taxon>
        <taxon>Pezizomycotina</taxon>
        <taxon>Sordariomycetes</taxon>
        <taxon>Sordariomycetidae</taxon>
        <taxon>Magnaporthales</taxon>
        <taxon>Pyriculariaceae</taxon>
        <taxon>Pyricularia</taxon>
    </lineage>
</organism>
<reference evidence="2" key="1">
    <citation type="journal article" date="2012" name="PLoS Genet.">
        <title>Comparative analysis of the genomes of two field isolates of the rice blast fungus Magnaporthe oryzae.</title>
        <authorList>
            <person name="Xue M."/>
            <person name="Yang J."/>
            <person name="Li Z."/>
            <person name="Hu S."/>
            <person name="Yao N."/>
            <person name="Dean R.A."/>
            <person name="Zhao W."/>
            <person name="Shen M."/>
            <person name="Zhang H."/>
            <person name="Li C."/>
            <person name="Liu L."/>
            <person name="Cao L."/>
            <person name="Xu X."/>
            <person name="Xing Y."/>
            <person name="Hsiang T."/>
            <person name="Zhang Z."/>
            <person name="Xu J.R."/>
            <person name="Peng Y.L."/>
        </authorList>
    </citation>
    <scope>NUCLEOTIDE SEQUENCE</scope>
    <source>
        <strain evidence="2">Y34</strain>
    </source>
</reference>
<feature type="compositionally biased region" description="Polar residues" evidence="1">
    <location>
        <begin position="93"/>
        <end position="103"/>
    </location>
</feature>
<name>A0AA97P1N3_PYRO3</name>
<dbReference type="Proteomes" id="UP000011086">
    <property type="component" value="Unassembled WGS sequence"/>
</dbReference>
<feature type="region of interest" description="Disordered" evidence="1">
    <location>
        <begin position="93"/>
        <end position="237"/>
    </location>
</feature>
<feature type="compositionally biased region" description="Basic and acidic residues" evidence="1">
    <location>
        <begin position="186"/>
        <end position="221"/>
    </location>
</feature>
<feature type="compositionally biased region" description="Basic and acidic residues" evidence="1">
    <location>
        <begin position="117"/>
        <end position="131"/>
    </location>
</feature>